<comment type="caution">
    <text evidence="3">The sequence shown here is derived from an EMBL/GenBank/DDBJ whole genome shotgun (WGS) entry which is preliminary data.</text>
</comment>
<feature type="domain" description="Caspase family p20" evidence="2">
    <location>
        <begin position="40"/>
        <end position="169"/>
    </location>
</feature>
<proteinExistence type="predicted"/>
<dbReference type="AlphaFoldDB" id="A0A9D7HT30"/>
<gene>
    <name evidence="3" type="ORF">IPH26_20770</name>
</gene>
<evidence type="ECO:0000313" key="3">
    <source>
        <dbReference type="EMBL" id="MBK6975266.1"/>
    </source>
</evidence>
<dbReference type="PANTHER" id="PTHR22576">
    <property type="entry name" value="MUCOSA ASSOCIATED LYMPHOID TISSUE LYMPHOMA TRANSLOCATION PROTEIN 1/PARACASPASE"/>
    <property type="match status" value="1"/>
</dbReference>
<dbReference type="InterPro" id="IPR001309">
    <property type="entry name" value="Pept_C14_p20"/>
</dbReference>
<dbReference type="Pfam" id="PF00656">
    <property type="entry name" value="Peptidase_C14"/>
    <property type="match status" value="1"/>
</dbReference>
<organism evidence="3 4">
    <name type="scientific">Candidatus Methylophosphatis roskildensis</name>
    <dbReference type="NCBI Taxonomy" id="2899263"/>
    <lineage>
        <taxon>Bacteria</taxon>
        <taxon>Pseudomonadati</taxon>
        <taxon>Pseudomonadota</taxon>
        <taxon>Betaproteobacteria</taxon>
        <taxon>Nitrosomonadales</taxon>
        <taxon>Sterolibacteriaceae</taxon>
        <taxon>Candidatus Methylophosphatis</taxon>
    </lineage>
</organism>
<dbReference type="GO" id="GO:0004197">
    <property type="term" value="F:cysteine-type endopeptidase activity"/>
    <property type="evidence" value="ECO:0007669"/>
    <property type="project" value="InterPro"/>
</dbReference>
<dbReference type="GO" id="GO:0006508">
    <property type="term" value="P:proteolysis"/>
    <property type="evidence" value="ECO:0007669"/>
    <property type="project" value="InterPro"/>
</dbReference>
<dbReference type="Proteomes" id="UP000807785">
    <property type="component" value="Unassembled WGS sequence"/>
</dbReference>
<reference evidence="3" key="1">
    <citation type="submission" date="2020-10" db="EMBL/GenBank/DDBJ databases">
        <title>Connecting structure to function with the recovery of over 1000 high-quality activated sludge metagenome-assembled genomes encoding full-length rRNA genes using long-read sequencing.</title>
        <authorList>
            <person name="Singleton C.M."/>
            <person name="Petriglieri F."/>
            <person name="Kristensen J.M."/>
            <person name="Kirkegaard R.H."/>
            <person name="Michaelsen T.Y."/>
            <person name="Andersen M.H."/>
            <person name="Karst S.M."/>
            <person name="Dueholm M.S."/>
            <person name="Nielsen P.H."/>
            <person name="Albertsen M."/>
        </authorList>
    </citation>
    <scope>NUCLEOTIDE SEQUENCE</scope>
    <source>
        <strain evidence="3">Bjer_18-Q3-R1-45_BAT3C.347</strain>
    </source>
</reference>
<accession>A0A9D7HT30</accession>
<sequence length="501" mass="53803">MKRLLIFCLAMLLAAPLSAQSQRVTRGDAARPTSSVSENGRRTALVIGNGAYKVAPLANPVQDARLIAEALLAARFRVIRLENASRETMLKAITEFGDEIDLGGVGVFYYAGHGVQVRGENYLVPVDAKIDREEEIRTRSVNAQEILDRMGAAKNGLNLVFLDACRNDPFPRASRGAAPGLAKMDAALGTLISFATAPGSVAEDGDSANSPYSRRLAAAMREPGLRIEDVLKRVRSQVREDTRGRQITWDNSSIEGDFYFHPGEARSAAASAVDSGPQAETVFWNSIKDSQNPREFEIYLKRYPEGEFAELAQERLAVLEADNAPAAPAPQPVARSSRPIANAAPAPVASVGAPVVARAASSPAQMFRPGAAGNAADQLNAMGITVAPTAAAYAALQHGASTAAAVSEDDGRIRALAVETFPRLDPDQVGAEDVRRAQQLRARLASVRNWNERKIATRSLVGASNEWLQQVQLLIEDKRLDEAEAVIRAKERALGLARGRP</sequence>
<protein>
    <submittedName>
        <fullName evidence="3">Caspase family protein</fullName>
    </submittedName>
</protein>
<dbReference type="PANTHER" id="PTHR22576:SF37">
    <property type="entry name" value="MUCOSA-ASSOCIATED LYMPHOID TISSUE LYMPHOMA TRANSLOCATION PROTEIN 1"/>
    <property type="match status" value="1"/>
</dbReference>
<evidence type="ECO:0000256" key="1">
    <source>
        <dbReference type="SAM" id="SignalP"/>
    </source>
</evidence>
<keyword evidence="1" id="KW-0732">Signal</keyword>
<dbReference type="SUPFAM" id="SSF52129">
    <property type="entry name" value="Caspase-like"/>
    <property type="match status" value="1"/>
</dbReference>
<feature type="signal peptide" evidence="1">
    <location>
        <begin position="1"/>
        <end position="19"/>
    </location>
</feature>
<dbReference type="InterPro" id="IPR052039">
    <property type="entry name" value="Caspase-related_regulators"/>
</dbReference>
<dbReference type="Gene3D" id="3.40.50.1460">
    <property type="match status" value="1"/>
</dbReference>
<dbReference type="PROSITE" id="PS50208">
    <property type="entry name" value="CASPASE_P20"/>
    <property type="match status" value="1"/>
</dbReference>
<name>A0A9D7HT30_9PROT</name>
<evidence type="ECO:0000313" key="4">
    <source>
        <dbReference type="Proteomes" id="UP000807785"/>
    </source>
</evidence>
<dbReference type="InterPro" id="IPR011600">
    <property type="entry name" value="Pept_C14_caspase"/>
</dbReference>
<feature type="chain" id="PRO_5038431708" evidence="1">
    <location>
        <begin position="20"/>
        <end position="501"/>
    </location>
</feature>
<dbReference type="InterPro" id="IPR029030">
    <property type="entry name" value="Caspase-like_dom_sf"/>
</dbReference>
<evidence type="ECO:0000259" key="2">
    <source>
        <dbReference type="PROSITE" id="PS50208"/>
    </source>
</evidence>
<dbReference type="EMBL" id="JADJEV010000005">
    <property type="protein sequence ID" value="MBK6975266.1"/>
    <property type="molecule type" value="Genomic_DNA"/>
</dbReference>